<comment type="domain">
    <text evidence="10">Contains a pseudo-UCH domain. This ubiquitin C-terminal hydrolase (UCH)-like or ubiquitin specific protease (USP)-like domain is predicted to be catalytically inactive because it lacks the active site catalytic triad characteristic of thiol proteases, with residues at the equivalent structural positions that are incompatible with catalysis, and it cannot bind ubiquitin. It functions as a structural scaffold for intra- and intermolecular interactions in the complex.</text>
</comment>
<dbReference type="Pfam" id="PF00929">
    <property type="entry name" value="RNase_T"/>
    <property type="match status" value="1"/>
</dbReference>
<dbReference type="InterPro" id="IPR038765">
    <property type="entry name" value="Papain-like_cys_pep_sf"/>
</dbReference>
<dbReference type="FunFam" id="3.30.420.10:FF:000028">
    <property type="entry name" value="PAN2-PAN3 deadenylation complex catalytic subunit PAN2"/>
    <property type="match status" value="1"/>
</dbReference>
<dbReference type="OrthoDB" id="16516at2759"/>
<dbReference type="SUPFAM" id="SSF50978">
    <property type="entry name" value="WD40 repeat-like"/>
    <property type="match status" value="1"/>
</dbReference>
<comment type="domain">
    <text evidence="10">The linker, or PAN3 interaction domain (PID), between the WD40 repeats and the pseudo-UCH domain mediates interaction with PAN3.</text>
</comment>
<dbReference type="GO" id="GO:0046872">
    <property type="term" value="F:metal ion binding"/>
    <property type="evidence" value="ECO:0007669"/>
    <property type="project" value="UniProtKB-KW"/>
</dbReference>
<dbReference type="HAMAP" id="MF_03182">
    <property type="entry name" value="PAN2"/>
    <property type="match status" value="1"/>
</dbReference>
<evidence type="ECO:0000256" key="11">
    <source>
        <dbReference type="SAM" id="MobiDB-lite"/>
    </source>
</evidence>
<evidence type="ECO:0000256" key="1">
    <source>
        <dbReference type="ARBA" id="ARBA00001663"/>
    </source>
</evidence>
<comment type="subunit">
    <text evidence="10">Forms a heterotrimer with an asymmetric homodimer of the regulatory subunit PAN3 to form the poly(A)-nuclease (PAN) deadenylation complex.</text>
</comment>
<dbReference type="InterPro" id="IPR030843">
    <property type="entry name" value="PAN2"/>
</dbReference>
<feature type="region of interest" description="Disordered" evidence="11">
    <location>
        <begin position="660"/>
        <end position="688"/>
    </location>
</feature>
<feature type="region of interest" description="Disordered" evidence="11">
    <location>
        <begin position="904"/>
        <end position="935"/>
    </location>
</feature>
<dbReference type="AlphaFoldDB" id="A0A6A6NPT1"/>
<comment type="function">
    <text evidence="10">Catalytic subunit of the poly(A)-nuclease (PAN) deadenylation complex, one of two cytoplasmic mRNA deadenylases involved in mRNA turnover. PAN specifically shortens poly(A) tails of RNA and the activity is stimulated by poly(A)-binding protein PAB1. PAN deadenylation is followed by rapid degradation of the shortened mRNA tails by the CCR4-NOT complex. Deadenylated mRNAs are then degraded by two alternative mechanisms, namely exosome-mediated 3'-5' exonucleolytic degradation, or deadenlyation-dependent mRNA decaping and subsequent 5'-3' exonucleolytic degradation by XRN1. May also be involved in post-transcriptional maturation of mRNA poly(A) tails.</text>
</comment>
<comment type="catalytic activity">
    <reaction evidence="1 10">
        <text>Exonucleolytic cleavage of poly(A) to 5'-AMP.</text>
        <dbReference type="EC" id="3.1.13.4"/>
    </reaction>
</comment>
<dbReference type="InterPro" id="IPR036397">
    <property type="entry name" value="RNaseH_sf"/>
</dbReference>
<name>A0A6A6NPT1_9PEZI</name>
<dbReference type="Pfam" id="PF20770">
    <property type="entry name" value="PAN2_N"/>
    <property type="match status" value="1"/>
</dbReference>
<protein>
    <recommendedName>
        <fullName evidence="10">PAN2-PAN3 deadenylation complex catalytic subunit PAN2</fullName>
        <ecNumber evidence="10">3.1.13.4</ecNumber>
    </recommendedName>
    <alternativeName>
        <fullName evidence="10">PAB1P-dependent poly(A)-specific ribonuclease</fullName>
    </alternativeName>
    <alternativeName>
        <fullName evidence="10">Poly(A)-nuclease deadenylation complex subunit 2</fullName>
        <shortName evidence="10">PAN deadenylation complex subunit 2</shortName>
    </alternativeName>
</protein>
<dbReference type="Gene3D" id="2.130.10.10">
    <property type="entry name" value="YVTN repeat-like/Quinoprotein amine dehydrogenase"/>
    <property type="match status" value="1"/>
</dbReference>
<comment type="cofactor">
    <cofactor evidence="10">
        <name>a divalent metal cation</name>
        <dbReference type="ChEBI" id="CHEBI:60240"/>
    </cofactor>
    <text evidence="10">Binds 2 metal cations per subunit in the catalytic exonuclease domain.</text>
</comment>
<organism evidence="13 14">
    <name type="scientific">Lineolata rhizophorae</name>
    <dbReference type="NCBI Taxonomy" id="578093"/>
    <lineage>
        <taxon>Eukaryota</taxon>
        <taxon>Fungi</taxon>
        <taxon>Dikarya</taxon>
        <taxon>Ascomycota</taxon>
        <taxon>Pezizomycotina</taxon>
        <taxon>Dothideomycetes</taxon>
        <taxon>Dothideomycetes incertae sedis</taxon>
        <taxon>Lineolatales</taxon>
        <taxon>Lineolataceae</taxon>
        <taxon>Lineolata</taxon>
    </lineage>
</organism>
<dbReference type="SMART" id="SM00479">
    <property type="entry name" value="EXOIII"/>
    <property type="match status" value="1"/>
</dbReference>
<dbReference type="EMBL" id="MU001695">
    <property type="protein sequence ID" value="KAF2453731.1"/>
    <property type="molecule type" value="Genomic_DNA"/>
</dbReference>
<comment type="activity regulation">
    <text evidence="10">Positively regulated by the regulatory subunit PAN3.</text>
</comment>
<feature type="binding site" evidence="10">
    <location>
        <position position="943"/>
    </location>
    <ligand>
        <name>a divalent metal cation</name>
        <dbReference type="ChEBI" id="CHEBI:60240"/>
        <note>catalytic</note>
    </ligand>
</feature>
<evidence type="ECO:0000256" key="10">
    <source>
        <dbReference type="HAMAP-Rule" id="MF_03182"/>
    </source>
</evidence>
<dbReference type="Pfam" id="PF13423">
    <property type="entry name" value="UCH_1"/>
    <property type="match status" value="1"/>
</dbReference>
<dbReference type="PROSITE" id="PS50235">
    <property type="entry name" value="USP_3"/>
    <property type="match status" value="1"/>
</dbReference>
<dbReference type="EC" id="3.1.13.4" evidence="10"/>
<sequence length="1276" mass="138630">MEADWDEISRVGLPPPGPHALPTAVSVLAFDTSQELLWAGNEFGRLTSFYGPELQKYTSFRAHPPADGAGVVKQLLFSEKGVLSVASRSVHFALRRGPAIWHLTNEAFKDLRCMSFTSKGTHEVLVAGGQDTMVRIDVEKGTITETLPSQDNYTIMKRGGQYICAATSTGSVHILDPSSFKLIKSWKAHNGWINDMDAKSDFLVTCGFSPRQQHGYMLDPLANVFDLKSLMPLPPIPFHPGAAFVRMHPRMSTTSVVASQSGQLQVIDIMNPNTANLRQANIFETYLTALEMAPSGEALALADAHCAIHLWGSPAKIQFAEYAAPTDFADTHAVLPPPSLDWFASEQTPYHTVGLPHYRDTLLSAWPSHMVFEVGAPTPKIDPQILASLKRDVIGAYAPFPRDGRRRNQVEDTRRLLDAERRDALAAPRFLSEVARERLVEGAGGAGDRRLSDALDALGEMVIDGADGRVMRTNVPVMYRNVEIKYSKFGIEDFDFKYYNRTEFSGLETHIANSYANPLLQLYRFTPLIRNLALRHTATSCLYENCILCEMGFLIDMLEKASGQNCQATNFLRTLSGHPTAAQLGLLEEHSLNGPLSAVIQSLNRFLLDQMAKDYRQMSPQMGHMEQILATAAVTATRCPHCANEVTHPGAVFVHELLYPPKSAGGGPHPHHPRHPHGAHNSPRQPRPSFSQILKASVERQKQVRGWCTRCRRYLQLAQRLTIQGLPQVLVINAAVDSGAAPSTNPAAAAAAAAAAGGTSEAKQLWSTHGWLPHEIGIIVEQGQFFCYEGQDLQFHLQRKNFPVTEYELVGVVADINSGVNEKPHLVSLVNVAPSSPNPETQSEWYLFNDFLVRQTSPEEALRFDATWKLPSILTYQMKSARHNIDNSWKQHLDTSLLYHRWPAPTPPRQLGASTTAPSQLEPLRPLDPQTEAPQPGTLAAIDAEFVALQREEISIKADGTRETVRPPRLGLARVSVVRGGGVLEGTPFIDDYIAVPEPVVDYLTQYSGIAPGDLDRATSKHALVPRKAAYKKLWLLLNLGAVFVGHGLAKDFRTINMHVPSQQVIDTVLLFHIPARQRRLNLRFLAWCLLREHIQTREHDSVEDACTALRLYRKYQEFVDAGVLDRMLADVYARGREVGWKAPNPSPSPDPDQLAAAAAAAAAAASASATPEPSVGPAPAGADPDGSSVASRPSTAQAQAMGRTLSAASSGLLEPGGPPMRGAAGTPGAGSNGGGSGVGVADGLSAPGTPVRRGGGAAGMGFSAGRGGGFGSPMR</sequence>
<dbReference type="Gene3D" id="3.30.420.10">
    <property type="entry name" value="Ribonuclease H-like superfamily/Ribonuclease H"/>
    <property type="match status" value="1"/>
</dbReference>
<keyword evidence="9 10" id="KW-0269">Exonuclease</keyword>
<dbReference type="InterPro" id="IPR012337">
    <property type="entry name" value="RNaseH-like_sf"/>
</dbReference>
<feature type="compositionally biased region" description="Gly residues" evidence="11">
    <location>
        <begin position="1226"/>
        <end position="1241"/>
    </location>
</feature>
<dbReference type="GO" id="GO:0031251">
    <property type="term" value="C:PAN complex"/>
    <property type="evidence" value="ECO:0007669"/>
    <property type="project" value="UniProtKB-UniRule"/>
</dbReference>
<keyword evidence="3 10" id="KW-0963">Cytoplasm</keyword>
<feature type="compositionally biased region" description="Polar residues" evidence="11">
    <location>
        <begin position="1189"/>
        <end position="1199"/>
    </location>
</feature>
<dbReference type="Proteomes" id="UP000799766">
    <property type="component" value="Unassembled WGS sequence"/>
</dbReference>
<dbReference type="InterPro" id="IPR036322">
    <property type="entry name" value="WD40_repeat_dom_sf"/>
</dbReference>
<comment type="similarity">
    <text evidence="10">Belongs to the peptidase C19 family. PAN2 subfamily.</text>
</comment>
<keyword evidence="8 10" id="KW-0378">Hydrolase</keyword>
<feature type="domain" description="USP" evidence="12">
    <location>
        <begin position="505"/>
        <end position="879"/>
    </location>
</feature>
<feature type="binding site" evidence="10">
    <location>
        <position position="945"/>
    </location>
    <ligand>
        <name>a divalent metal cation</name>
        <dbReference type="ChEBI" id="CHEBI:60240"/>
        <note>catalytic</note>
    </ligand>
</feature>
<keyword evidence="7 10" id="KW-0479">Metal-binding</keyword>
<keyword evidence="6 10" id="KW-0540">Nuclease</keyword>
<dbReference type="GO" id="GO:0000289">
    <property type="term" value="P:nuclear-transcribed mRNA poly(A) tail shortening"/>
    <property type="evidence" value="ECO:0007669"/>
    <property type="project" value="UniProtKB-UniRule"/>
</dbReference>
<comment type="caution">
    <text evidence="10">Lacks conserved residue(s) required for the propagation of feature annotation.</text>
</comment>
<gene>
    <name evidence="10" type="primary">PAN2</name>
    <name evidence="13" type="ORF">BDY21DRAFT_292329</name>
</gene>
<evidence type="ECO:0000313" key="13">
    <source>
        <dbReference type="EMBL" id="KAF2453731.1"/>
    </source>
</evidence>
<comment type="subcellular location">
    <subcellularLocation>
        <location evidence="2 10">Cytoplasm</location>
    </subcellularLocation>
</comment>
<evidence type="ECO:0000259" key="12">
    <source>
        <dbReference type="PROSITE" id="PS50235"/>
    </source>
</evidence>
<keyword evidence="14" id="KW-1185">Reference proteome</keyword>
<dbReference type="InterPro" id="IPR028881">
    <property type="entry name" value="PAN2_UCH_dom"/>
</dbReference>
<evidence type="ECO:0000256" key="3">
    <source>
        <dbReference type="ARBA" id="ARBA00022490"/>
    </source>
</evidence>
<dbReference type="FunFam" id="2.130.10.10:FF:000459">
    <property type="entry name" value="PAN2-PAN3 deadenylation complex catalytic subunit PAN2"/>
    <property type="match status" value="1"/>
</dbReference>
<dbReference type="InterPro" id="IPR013520">
    <property type="entry name" value="Ribonucl_H"/>
</dbReference>
<evidence type="ECO:0000256" key="4">
    <source>
        <dbReference type="ARBA" id="ARBA00022574"/>
    </source>
</evidence>
<evidence type="ECO:0000256" key="5">
    <source>
        <dbReference type="ARBA" id="ARBA00022664"/>
    </source>
</evidence>
<feature type="compositionally biased region" description="Basic residues" evidence="11">
    <location>
        <begin position="669"/>
        <end position="678"/>
    </location>
</feature>
<dbReference type="InterPro" id="IPR028889">
    <property type="entry name" value="USP"/>
</dbReference>
<dbReference type="SUPFAM" id="SSF53098">
    <property type="entry name" value="Ribonuclease H-like"/>
    <property type="match status" value="1"/>
</dbReference>
<dbReference type="Gene3D" id="3.90.70.10">
    <property type="entry name" value="Cysteine proteinases"/>
    <property type="match status" value="1"/>
</dbReference>
<dbReference type="GO" id="GO:0000932">
    <property type="term" value="C:P-body"/>
    <property type="evidence" value="ECO:0007669"/>
    <property type="project" value="TreeGrafter"/>
</dbReference>
<dbReference type="InterPro" id="IPR048841">
    <property type="entry name" value="PAN2_N"/>
</dbReference>
<keyword evidence="5 10" id="KW-0507">mRNA processing</keyword>
<feature type="region of interest" description="Disordered" evidence="11">
    <location>
        <begin position="1141"/>
        <end position="1160"/>
    </location>
</feature>
<evidence type="ECO:0000256" key="9">
    <source>
        <dbReference type="ARBA" id="ARBA00022839"/>
    </source>
</evidence>
<dbReference type="InterPro" id="IPR050785">
    <property type="entry name" value="PAN2-PAN3_catalytic_subunit"/>
</dbReference>
<dbReference type="InterPro" id="IPR015943">
    <property type="entry name" value="WD40/YVTN_repeat-like_dom_sf"/>
</dbReference>
<evidence type="ECO:0000256" key="2">
    <source>
        <dbReference type="ARBA" id="ARBA00004496"/>
    </source>
</evidence>
<evidence type="ECO:0000256" key="8">
    <source>
        <dbReference type="ARBA" id="ARBA00022801"/>
    </source>
</evidence>
<dbReference type="GO" id="GO:0006397">
    <property type="term" value="P:mRNA processing"/>
    <property type="evidence" value="ECO:0007669"/>
    <property type="project" value="UniProtKB-KW"/>
</dbReference>
<dbReference type="PANTHER" id="PTHR15728:SF0">
    <property type="entry name" value="PAN2-PAN3 DEADENYLATION COMPLEX CATALYTIC SUBUNIT PAN2"/>
    <property type="match status" value="1"/>
</dbReference>
<dbReference type="GO" id="GO:0003676">
    <property type="term" value="F:nucleic acid binding"/>
    <property type="evidence" value="ECO:0007669"/>
    <property type="project" value="InterPro"/>
</dbReference>
<dbReference type="CDD" id="cd06143">
    <property type="entry name" value="PAN2_exo"/>
    <property type="match status" value="1"/>
</dbReference>
<accession>A0A6A6NPT1</accession>
<reference evidence="13" key="1">
    <citation type="journal article" date="2020" name="Stud. Mycol.">
        <title>101 Dothideomycetes genomes: a test case for predicting lifestyles and emergence of pathogens.</title>
        <authorList>
            <person name="Haridas S."/>
            <person name="Albert R."/>
            <person name="Binder M."/>
            <person name="Bloem J."/>
            <person name="Labutti K."/>
            <person name="Salamov A."/>
            <person name="Andreopoulos B."/>
            <person name="Baker S."/>
            <person name="Barry K."/>
            <person name="Bills G."/>
            <person name="Bluhm B."/>
            <person name="Cannon C."/>
            <person name="Castanera R."/>
            <person name="Culley D."/>
            <person name="Daum C."/>
            <person name="Ezra D."/>
            <person name="Gonzalez J."/>
            <person name="Henrissat B."/>
            <person name="Kuo A."/>
            <person name="Liang C."/>
            <person name="Lipzen A."/>
            <person name="Lutzoni F."/>
            <person name="Magnuson J."/>
            <person name="Mondo S."/>
            <person name="Nolan M."/>
            <person name="Ohm R."/>
            <person name="Pangilinan J."/>
            <person name="Park H.-J."/>
            <person name="Ramirez L."/>
            <person name="Alfaro M."/>
            <person name="Sun H."/>
            <person name="Tritt A."/>
            <person name="Yoshinaga Y."/>
            <person name="Zwiers L.-H."/>
            <person name="Turgeon B."/>
            <person name="Goodwin S."/>
            <person name="Spatafora J."/>
            <person name="Crous P."/>
            <person name="Grigoriev I."/>
        </authorList>
    </citation>
    <scope>NUCLEOTIDE SEQUENCE</scope>
    <source>
        <strain evidence="13">ATCC 16933</strain>
    </source>
</reference>
<evidence type="ECO:0000313" key="14">
    <source>
        <dbReference type="Proteomes" id="UP000799766"/>
    </source>
</evidence>
<feature type="region of interest" description="Disordered" evidence="11">
    <location>
        <begin position="1166"/>
        <end position="1276"/>
    </location>
</feature>
<feature type="binding site" evidence="10">
    <location>
        <position position="1105"/>
    </location>
    <ligand>
        <name>a divalent metal cation</name>
        <dbReference type="ChEBI" id="CHEBI:60240"/>
        <note>catalytic</note>
    </ligand>
</feature>
<dbReference type="GO" id="GO:0004535">
    <property type="term" value="F:poly(A)-specific ribonuclease activity"/>
    <property type="evidence" value="ECO:0007669"/>
    <property type="project" value="UniProtKB-UniRule"/>
</dbReference>
<dbReference type="PANTHER" id="PTHR15728">
    <property type="entry name" value="DEADENYLATION COMPLEX CATALYTIC SUBUNIT PAN2"/>
    <property type="match status" value="1"/>
</dbReference>
<feature type="compositionally biased region" description="Gly residues" evidence="11">
    <location>
        <begin position="1254"/>
        <end position="1276"/>
    </location>
</feature>
<dbReference type="SUPFAM" id="SSF54001">
    <property type="entry name" value="Cysteine proteinases"/>
    <property type="match status" value="1"/>
</dbReference>
<proteinExistence type="inferred from homology"/>
<evidence type="ECO:0000256" key="6">
    <source>
        <dbReference type="ARBA" id="ARBA00022722"/>
    </source>
</evidence>
<evidence type="ECO:0000256" key="7">
    <source>
        <dbReference type="ARBA" id="ARBA00022723"/>
    </source>
</evidence>
<feature type="binding site" evidence="10">
    <location>
        <position position="1052"/>
    </location>
    <ligand>
        <name>a divalent metal cation</name>
        <dbReference type="ChEBI" id="CHEBI:60240"/>
        <note>catalytic</note>
    </ligand>
</feature>
<keyword evidence="4" id="KW-0853">WD repeat</keyword>